<protein>
    <submittedName>
        <fullName evidence="2">Uncharacterized protein</fullName>
    </submittedName>
</protein>
<gene>
    <name evidence="2" type="ORF">GCM10011519_23810</name>
</gene>
<dbReference type="AlphaFoldDB" id="A0A917BKA5"/>
<sequence length="118" mass="12670">MLLVILAQVLTEAIRGTDNAGAAGIFLVIGIIALSVAVGAAVLRAWGQTETLSMSFLGVGLVVVVVMLFLLPVIFSWVMIPVVPVLGAGTFALSWWVSNRMGPEANRINDERWPETHR</sequence>
<evidence type="ECO:0000313" key="3">
    <source>
        <dbReference type="Proteomes" id="UP000649179"/>
    </source>
</evidence>
<dbReference type="EMBL" id="BMKQ01000001">
    <property type="protein sequence ID" value="GGF49062.1"/>
    <property type="molecule type" value="Genomic_DNA"/>
</dbReference>
<evidence type="ECO:0000256" key="1">
    <source>
        <dbReference type="SAM" id="Phobius"/>
    </source>
</evidence>
<accession>A0A917BKA5</accession>
<reference evidence="2" key="1">
    <citation type="journal article" date="2014" name="Int. J. Syst. Evol. Microbiol.">
        <title>Complete genome sequence of Corynebacterium casei LMG S-19264T (=DSM 44701T), isolated from a smear-ripened cheese.</title>
        <authorList>
            <consortium name="US DOE Joint Genome Institute (JGI-PGF)"/>
            <person name="Walter F."/>
            <person name="Albersmeier A."/>
            <person name="Kalinowski J."/>
            <person name="Ruckert C."/>
        </authorList>
    </citation>
    <scope>NUCLEOTIDE SEQUENCE</scope>
    <source>
        <strain evidence="2">CGMCC 1.16067</strain>
    </source>
</reference>
<comment type="caution">
    <text evidence="2">The sequence shown here is derived from an EMBL/GenBank/DDBJ whole genome shotgun (WGS) entry which is preliminary data.</text>
</comment>
<proteinExistence type="predicted"/>
<evidence type="ECO:0000313" key="2">
    <source>
        <dbReference type="EMBL" id="GGF49062.1"/>
    </source>
</evidence>
<feature type="transmembrane region" description="Helical" evidence="1">
    <location>
        <begin position="77"/>
        <end position="97"/>
    </location>
</feature>
<keyword evidence="1" id="KW-1133">Transmembrane helix</keyword>
<feature type="transmembrane region" description="Helical" evidence="1">
    <location>
        <begin position="52"/>
        <end position="71"/>
    </location>
</feature>
<reference evidence="2" key="2">
    <citation type="submission" date="2020-09" db="EMBL/GenBank/DDBJ databases">
        <authorList>
            <person name="Sun Q."/>
            <person name="Zhou Y."/>
        </authorList>
    </citation>
    <scope>NUCLEOTIDE SEQUENCE</scope>
    <source>
        <strain evidence="2">CGMCC 1.16067</strain>
    </source>
</reference>
<name>A0A917BKA5_9ACTN</name>
<dbReference type="Proteomes" id="UP000649179">
    <property type="component" value="Unassembled WGS sequence"/>
</dbReference>
<organism evidence="2 3">
    <name type="scientific">Marmoricola endophyticus</name>
    <dbReference type="NCBI Taxonomy" id="2040280"/>
    <lineage>
        <taxon>Bacteria</taxon>
        <taxon>Bacillati</taxon>
        <taxon>Actinomycetota</taxon>
        <taxon>Actinomycetes</taxon>
        <taxon>Propionibacteriales</taxon>
        <taxon>Nocardioidaceae</taxon>
        <taxon>Marmoricola</taxon>
    </lineage>
</organism>
<keyword evidence="3" id="KW-1185">Reference proteome</keyword>
<keyword evidence="1" id="KW-0472">Membrane</keyword>
<feature type="transmembrane region" description="Helical" evidence="1">
    <location>
        <begin position="23"/>
        <end position="43"/>
    </location>
</feature>
<keyword evidence="1" id="KW-0812">Transmembrane</keyword>